<dbReference type="Pfam" id="PF00378">
    <property type="entry name" value="ECH_1"/>
    <property type="match status" value="1"/>
</dbReference>
<proteinExistence type="inferred from homology"/>
<reference evidence="25" key="1">
    <citation type="submission" date="2025-08" db="UniProtKB">
        <authorList>
            <consortium name="Ensembl"/>
        </authorList>
    </citation>
    <scope>IDENTIFICATION</scope>
</reference>
<evidence type="ECO:0000313" key="25">
    <source>
        <dbReference type="Ensembl" id="ENSCAFP00020033703.1"/>
    </source>
</evidence>
<feature type="region of interest" description="Disordered" evidence="24">
    <location>
        <begin position="265"/>
        <end position="284"/>
    </location>
</feature>
<organism evidence="25 26">
    <name type="scientific">Canis lupus dingo</name>
    <name type="common">dingo</name>
    <dbReference type="NCBI Taxonomy" id="286419"/>
    <lineage>
        <taxon>Eukaryota</taxon>
        <taxon>Metazoa</taxon>
        <taxon>Chordata</taxon>
        <taxon>Craniata</taxon>
        <taxon>Vertebrata</taxon>
        <taxon>Euteleostomi</taxon>
        <taxon>Mammalia</taxon>
        <taxon>Eutheria</taxon>
        <taxon>Laurasiatheria</taxon>
        <taxon>Carnivora</taxon>
        <taxon>Caniformia</taxon>
        <taxon>Canidae</taxon>
        <taxon>Canis</taxon>
    </lineage>
</organism>
<evidence type="ECO:0000256" key="22">
    <source>
        <dbReference type="ARBA" id="ARBA00082088"/>
    </source>
</evidence>
<evidence type="ECO:0000256" key="5">
    <source>
        <dbReference type="ARBA" id="ARBA00012064"/>
    </source>
</evidence>
<evidence type="ECO:0000256" key="13">
    <source>
        <dbReference type="ARBA" id="ARBA00036336"/>
    </source>
</evidence>
<evidence type="ECO:0000256" key="16">
    <source>
        <dbReference type="ARBA" id="ARBA00052376"/>
    </source>
</evidence>
<comment type="catalytic activity">
    <reaction evidence="15">
        <text>(2E)-tetradecenoyl-CoA = (3Z)-tetradecenoyl-CoA</text>
        <dbReference type="Rhea" id="RHEA:29847"/>
        <dbReference type="ChEBI" id="CHEBI:61405"/>
        <dbReference type="ChEBI" id="CHEBI:61968"/>
    </reaction>
    <physiologicalReaction direction="right-to-left" evidence="15">
        <dbReference type="Rhea" id="RHEA:29849"/>
    </physiologicalReaction>
</comment>
<evidence type="ECO:0000256" key="9">
    <source>
        <dbReference type="ARBA" id="ARBA00023098"/>
    </source>
</evidence>
<evidence type="ECO:0000256" key="21">
    <source>
        <dbReference type="ARBA" id="ARBA00078358"/>
    </source>
</evidence>
<comment type="subunit">
    <text evidence="4">Homotrimer.</text>
</comment>
<dbReference type="CDD" id="cd06558">
    <property type="entry name" value="crotonase-like"/>
    <property type="match status" value="1"/>
</dbReference>
<dbReference type="GO" id="GO:0006635">
    <property type="term" value="P:fatty acid beta-oxidation"/>
    <property type="evidence" value="ECO:0007669"/>
    <property type="project" value="TreeGrafter"/>
</dbReference>
<dbReference type="GeneTree" id="ENSGT00390000005678"/>
<evidence type="ECO:0000256" key="14">
    <source>
        <dbReference type="ARBA" id="ARBA00050938"/>
    </source>
</evidence>
<evidence type="ECO:0000256" key="20">
    <source>
        <dbReference type="ARBA" id="ARBA00076241"/>
    </source>
</evidence>
<evidence type="ECO:0000313" key="26">
    <source>
        <dbReference type="Proteomes" id="UP000694391"/>
    </source>
</evidence>
<dbReference type="AlphaFoldDB" id="A0A8C0LKL4"/>
<evidence type="ECO:0000256" key="3">
    <source>
        <dbReference type="ARBA" id="ARBA00005254"/>
    </source>
</evidence>
<evidence type="ECO:0000256" key="18">
    <source>
        <dbReference type="ARBA" id="ARBA00056147"/>
    </source>
</evidence>
<dbReference type="PANTHER" id="PTHR11941:SF45">
    <property type="entry name" value="ENOYL-COA DELTA ISOMERASE 1, MITOCHONDRIAL"/>
    <property type="match status" value="1"/>
</dbReference>
<keyword evidence="26" id="KW-1185">Reference proteome</keyword>
<keyword evidence="8" id="KW-0007">Acetylation</keyword>
<dbReference type="FunFam" id="3.90.226.10:FF:000034">
    <property type="entry name" value="Enoyl-CoA delta isomerase 1"/>
    <property type="match status" value="1"/>
</dbReference>
<evidence type="ECO:0000256" key="6">
    <source>
        <dbReference type="ARBA" id="ARBA00022832"/>
    </source>
</evidence>
<comment type="subcellular location">
    <subcellularLocation>
        <location evidence="1">Mitochondrion matrix</location>
    </subcellularLocation>
</comment>
<dbReference type="EC" id="5.3.3.8" evidence="5"/>
<evidence type="ECO:0000256" key="17">
    <source>
        <dbReference type="ARBA" id="ARBA00052542"/>
    </source>
</evidence>
<comment type="catalytic activity">
    <reaction evidence="16">
        <text>(3Z)-dodecenoyl-CoA = (2E)-dodecenoyl-CoA</text>
        <dbReference type="Rhea" id="RHEA:23716"/>
        <dbReference type="ChEBI" id="CHEBI:57330"/>
        <dbReference type="ChEBI" id="CHEBI:58543"/>
        <dbReference type="EC" id="5.3.3.8"/>
    </reaction>
    <physiologicalReaction direction="left-to-right" evidence="16">
        <dbReference type="Rhea" id="RHEA:23717"/>
    </physiologicalReaction>
</comment>
<keyword evidence="10" id="KW-0496">Mitochondrion</keyword>
<comment type="catalytic activity">
    <reaction evidence="17">
        <text>(3Z)-octenoyl-CoA = (2E)-octenoyl-CoA</text>
        <dbReference type="Rhea" id="RHEA:46044"/>
        <dbReference type="ChEBI" id="CHEBI:62242"/>
        <dbReference type="ChEBI" id="CHEBI:85640"/>
    </reaction>
    <physiologicalReaction direction="left-to-right" evidence="17">
        <dbReference type="Rhea" id="RHEA:46045"/>
    </physiologicalReaction>
</comment>
<evidence type="ECO:0000256" key="12">
    <source>
        <dbReference type="ARBA" id="ARBA00035949"/>
    </source>
</evidence>
<dbReference type="Proteomes" id="UP000694391">
    <property type="component" value="Unplaced"/>
</dbReference>
<accession>A0A8C0LKL4</accession>
<evidence type="ECO:0000256" key="19">
    <source>
        <dbReference type="ARBA" id="ARBA00068317"/>
    </source>
</evidence>
<dbReference type="Gene3D" id="3.90.226.10">
    <property type="entry name" value="2-enoyl-CoA Hydratase, Chain A, domain 1"/>
    <property type="match status" value="1"/>
</dbReference>
<dbReference type="Ensembl" id="ENSCAFT00020038874.1">
    <property type="protein sequence ID" value="ENSCAFP00020033703.1"/>
    <property type="gene ID" value="ENSCAFG00020026163.1"/>
</dbReference>
<evidence type="ECO:0000256" key="10">
    <source>
        <dbReference type="ARBA" id="ARBA00023128"/>
    </source>
</evidence>
<evidence type="ECO:0000256" key="8">
    <source>
        <dbReference type="ARBA" id="ARBA00022990"/>
    </source>
</evidence>
<dbReference type="PANTHER" id="PTHR11941">
    <property type="entry name" value="ENOYL-COA HYDRATASE-RELATED"/>
    <property type="match status" value="1"/>
</dbReference>
<evidence type="ECO:0000256" key="2">
    <source>
        <dbReference type="ARBA" id="ARBA00005005"/>
    </source>
</evidence>
<comment type="similarity">
    <text evidence="3">Belongs to the enoyl-CoA hydratase/isomerase family.</text>
</comment>
<reference evidence="25" key="2">
    <citation type="submission" date="2025-09" db="UniProtKB">
        <authorList>
            <consortium name="Ensembl"/>
        </authorList>
    </citation>
    <scope>IDENTIFICATION</scope>
</reference>
<dbReference type="GO" id="GO:0004165">
    <property type="term" value="F:delta(3)-delta(2)-enoyl-CoA isomerase activity"/>
    <property type="evidence" value="ECO:0007669"/>
    <property type="project" value="UniProtKB-EC"/>
</dbReference>
<keyword evidence="9" id="KW-0443">Lipid metabolism</keyword>
<sequence length="307" mass="32900">MALAAGARVQARALLRPWSRVLSAAPGRTPAAGGGGPGARCFGSPRVLVEPDPAAGMAVMKLRKPPVNSLSLELLTELVISLEKLENDKSFQGVIITSDSPGIFSAGLDLMEMCGRDPAHYAEYWKAVQELWLRLYLSHLVLICAVNGASPAGGCLLALSCDYRILADNPKYTIGLNETQLGIVAPFWFADTLVNTIGHRAAERALQLGLLFPPAEALQVGIVDQVVPEDQVQSTARSVMAQWLAVPGEKPGAGGPRQLWVLQGQQSHRPPQPDAPHETRGYSRQRAVCKSQPCHFQQQAALVLGPP</sequence>
<protein>
    <recommendedName>
        <fullName evidence="19">Enoyl-CoA delta isomerase 1, mitochondrial</fullName>
        <ecNumber evidence="5">5.3.3.8</ecNumber>
    </recommendedName>
    <alternativeName>
        <fullName evidence="23">3,2-trans-enoyl-CoA isomerase</fullName>
    </alternativeName>
    <alternativeName>
        <fullName evidence="20 21">Delta(3),Delta(2)-enoyl-CoA isomerase</fullName>
    </alternativeName>
    <alternativeName>
        <fullName evidence="22">Dodecenoyl-CoA isomerase</fullName>
    </alternativeName>
</protein>
<dbReference type="SUPFAM" id="SSF52096">
    <property type="entry name" value="ClpP/crotonase"/>
    <property type="match status" value="1"/>
</dbReference>
<name>A0A8C0LKL4_CANLU</name>
<evidence type="ECO:0000256" key="1">
    <source>
        <dbReference type="ARBA" id="ARBA00004305"/>
    </source>
</evidence>
<evidence type="ECO:0000256" key="15">
    <source>
        <dbReference type="ARBA" id="ARBA00051293"/>
    </source>
</evidence>
<dbReference type="InterPro" id="IPR029045">
    <property type="entry name" value="ClpP/crotonase-like_dom_sf"/>
</dbReference>
<evidence type="ECO:0000256" key="11">
    <source>
        <dbReference type="ARBA" id="ARBA00023235"/>
    </source>
</evidence>
<keyword evidence="6" id="KW-0276">Fatty acid metabolism</keyword>
<comment type="pathway">
    <text evidence="2">Lipid metabolism; fatty acid beta-oxidation.</text>
</comment>
<comment type="catalytic activity">
    <reaction evidence="12">
        <text>a (3E)-enoyl-CoA = a 4-saturated (2E)-enoyl-CoA</text>
        <dbReference type="Rhea" id="RHEA:45228"/>
        <dbReference type="ChEBI" id="CHEBI:58521"/>
        <dbReference type="ChEBI" id="CHEBI:85097"/>
        <dbReference type="EC" id="5.3.3.8"/>
    </reaction>
    <physiologicalReaction direction="left-to-right" evidence="12">
        <dbReference type="Rhea" id="RHEA:45229"/>
    </physiologicalReaction>
</comment>
<evidence type="ECO:0000256" key="7">
    <source>
        <dbReference type="ARBA" id="ARBA00022946"/>
    </source>
</evidence>
<evidence type="ECO:0000256" key="4">
    <source>
        <dbReference type="ARBA" id="ARBA00011233"/>
    </source>
</evidence>
<evidence type="ECO:0000256" key="23">
    <source>
        <dbReference type="ARBA" id="ARBA00083575"/>
    </source>
</evidence>
<comment type="catalytic activity">
    <reaction evidence="14">
        <text>(3Z)-decenoyl-CoA = (2E)-decenoyl-CoA</text>
        <dbReference type="Rhea" id="RHEA:77195"/>
        <dbReference type="ChEBI" id="CHEBI:61406"/>
        <dbReference type="ChEBI" id="CHEBI:195601"/>
    </reaction>
    <physiologicalReaction direction="left-to-right" evidence="14">
        <dbReference type="Rhea" id="RHEA:77196"/>
    </physiologicalReaction>
</comment>
<dbReference type="GO" id="GO:0005759">
    <property type="term" value="C:mitochondrial matrix"/>
    <property type="evidence" value="ECO:0007669"/>
    <property type="project" value="UniProtKB-SubCell"/>
</dbReference>
<keyword evidence="11" id="KW-0413">Isomerase</keyword>
<keyword evidence="7" id="KW-0809">Transit peptide</keyword>
<comment type="function">
    <text evidence="18">Key enzyme of fatty acid beta-oxidation. Able to isomerize both 3-cis (3Z) and 3-trans (3E) double bonds into the 2-trans (2E) form in a range of enoyl-CoA species, with a preference for (3Z)-enoyl-CoAs over (3E)-enoyl-CoAs. The catalytic efficiency of this enzyme is not affected by the fatty acyl chain length.</text>
</comment>
<comment type="catalytic activity">
    <reaction evidence="13">
        <text>(3Z)-hexenoyl-CoA = (2E)-hexenoyl-CoA</text>
        <dbReference type="Rhea" id="RHEA:45748"/>
        <dbReference type="ChEBI" id="CHEBI:62077"/>
        <dbReference type="ChEBI" id="CHEBI:85415"/>
    </reaction>
    <physiologicalReaction direction="left-to-right" evidence="13">
        <dbReference type="Rhea" id="RHEA:45749"/>
    </physiologicalReaction>
</comment>
<dbReference type="InterPro" id="IPR001753">
    <property type="entry name" value="Enoyl-CoA_hydra/iso"/>
</dbReference>
<evidence type="ECO:0000256" key="24">
    <source>
        <dbReference type="SAM" id="MobiDB-lite"/>
    </source>
</evidence>